<dbReference type="Pfam" id="PF00849">
    <property type="entry name" value="PseudoU_synth_2"/>
    <property type="match status" value="1"/>
</dbReference>
<comment type="similarity">
    <text evidence="1 3">Belongs to the pseudouridine synthase RluA family.</text>
</comment>
<dbReference type="RefSeq" id="WP_309940139.1">
    <property type="nucleotide sequence ID" value="NZ_AP025305.1"/>
</dbReference>
<sequence>MHVIEKHIVPVLTQKFRLSEYIIGKFQSLQSRQGSKKAIKKNLILVDRSIGTTATWILGGETIELIDEENIPKTYNLPLDIVFEDEYMVIINKPAGLVVSGNQFKTAANAIISLANKSTVQDALPYPKPVHRLDSGTSGLLIFAKTRSALIALGNMFQSKSIRKEYLAIVTGKLNGNGDITKPIDDYECHSSYSTVKSVPSLKNNWLTLVKLSPHTGRTHQLRIHMASIGHPIFGDKLYGNEGEIYEGKGLFLTAVKLSFEHPVLKNNLNIEIPMPNKFDSLLKREERRWNKYH</sequence>
<dbReference type="GO" id="GO:0000455">
    <property type="term" value="P:enzyme-directed rRNA pseudouridine synthesis"/>
    <property type="evidence" value="ECO:0007669"/>
    <property type="project" value="TreeGrafter"/>
</dbReference>
<dbReference type="PROSITE" id="PS01129">
    <property type="entry name" value="PSI_RLU"/>
    <property type="match status" value="1"/>
</dbReference>
<dbReference type="GO" id="GO:0003723">
    <property type="term" value="F:RNA binding"/>
    <property type="evidence" value="ECO:0007669"/>
    <property type="project" value="InterPro"/>
</dbReference>
<feature type="domain" description="Pseudouridine synthase RsuA/RluA-like" evidence="4">
    <location>
        <begin position="88"/>
        <end position="228"/>
    </location>
</feature>
<dbReference type="InterPro" id="IPR006145">
    <property type="entry name" value="PsdUridine_synth_RsuA/RluA"/>
</dbReference>
<dbReference type="PANTHER" id="PTHR21600">
    <property type="entry name" value="MITOCHONDRIAL RNA PSEUDOURIDINE SYNTHASE"/>
    <property type="match status" value="1"/>
</dbReference>
<dbReference type="InterPro" id="IPR020103">
    <property type="entry name" value="PsdUridine_synth_cat_dom_sf"/>
</dbReference>
<evidence type="ECO:0000313" key="5">
    <source>
        <dbReference type="EMBL" id="MDR6240244.1"/>
    </source>
</evidence>
<dbReference type="SUPFAM" id="SSF55120">
    <property type="entry name" value="Pseudouridine synthase"/>
    <property type="match status" value="1"/>
</dbReference>
<name>A0AAE3XRQ6_9BACT</name>
<evidence type="ECO:0000256" key="3">
    <source>
        <dbReference type="RuleBase" id="RU362028"/>
    </source>
</evidence>
<dbReference type="GO" id="GO:0009982">
    <property type="term" value="F:pseudouridine synthase activity"/>
    <property type="evidence" value="ECO:0007669"/>
    <property type="project" value="InterPro"/>
</dbReference>
<protein>
    <recommendedName>
        <fullName evidence="3">Pseudouridine synthase</fullName>
        <ecNumber evidence="3">5.4.99.-</ecNumber>
    </recommendedName>
</protein>
<dbReference type="CDD" id="cd02869">
    <property type="entry name" value="PseudoU_synth_RluA_like"/>
    <property type="match status" value="1"/>
</dbReference>
<dbReference type="NCBIfam" id="TIGR00005">
    <property type="entry name" value="rluA_subfam"/>
    <property type="match status" value="1"/>
</dbReference>
<reference evidence="5" key="1">
    <citation type="submission" date="2023-07" db="EMBL/GenBank/DDBJ databases">
        <title>Genomic Encyclopedia of Type Strains, Phase IV (KMG-IV): sequencing the most valuable type-strain genomes for metagenomic binning, comparative biology and taxonomic classification.</title>
        <authorList>
            <person name="Goeker M."/>
        </authorList>
    </citation>
    <scope>NUCLEOTIDE SEQUENCE</scope>
    <source>
        <strain evidence="5">DSM 26174</strain>
    </source>
</reference>
<dbReference type="GO" id="GO:0140098">
    <property type="term" value="F:catalytic activity, acting on RNA"/>
    <property type="evidence" value="ECO:0007669"/>
    <property type="project" value="UniProtKB-ARBA"/>
</dbReference>
<keyword evidence="3" id="KW-0413">Isomerase</keyword>
<dbReference type="InterPro" id="IPR006224">
    <property type="entry name" value="PsdUridine_synth_RluA-like_CS"/>
</dbReference>
<evidence type="ECO:0000259" key="4">
    <source>
        <dbReference type="Pfam" id="PF00849"/>
    </source>
</evidence>
<evidence type="ECO:0000313" key="6">
    <source>
        <dbReference type="Proteomes" id="UP001185092"/>
    </source>
</evidence>
<dbReference type="PANTHER" id="PTHR21600:SF89">
    <property type="entry name" value="RIBOSOMAL LARGE SUBUNIT PSEUDOURIDINE SYNTHASE A"/>
    <property type="match status" value="1"/>
</dbReference>
<dbReference type="Gene3D" id="3.30.2350.10">
    <property type="entry name" value="Pseudouridine synthase"/>
    <property type="match status" value="1"/>
</dbReference>
<dbReference type="Proteomes" id="UP001185092">
    <property type="component" value="Unassembled WGS sequence"/>
</dbReference>
<keyword evidence="6" id="KW-1185">Reference proteome</keyword>
<dbReference type="EMBL" id="JAVDQD010000004">
    <property type="protein sequence ID" value="MDR6240244.1"/>
    <property type="molecule type" value="Genomic_DNA"/>
</dbReference>
<comment type="catalytic activity">
    <reaction evidence="3">
        <text>a uridine in RNA = a pseudouridine in RNA</text>
        <dbReference type="Rhea" id="RHEA:48348"/>
        <dbReference type="Rhea" id="RHEA-COMP:12068"/>
        <dbReference type="Rhea" id="RHEA-COMP:12069"/>
        <dbReference type="ChEBI" id="CHEBI:65314"/>
        <dbReference type="ChEBI" id="CHEBI:65315"/>
    </reaction>
</comment>
<comment type="function">
    <text evidence="3">Responsible for synthesis of pseudouridine from uracil.</text>
</comment>
<gene>
    <name evidence="5" type="ORF">HNQ88_003310</name>
</gene>
<accession>A0AAE3XRQ6</accession>
<dbReference type="AlphaFoldDB" id="A0AAE3XRQ6"/>
<evidence type="ECO:0000256" key="2">
    <source>
        <dbReference type="PIRSR" id="PIRSR606225-1"/>
    </source>
</evidence>
<dbReference type="EC" id="5.4.99.-" evidence="3"/>
<organism evidence="5 6">
    <name type="scientific">Aureibacter tunicatorum</name>
    <dbReference type="NCBI Taxonomy" id="866807"/>
    <lineage>
        <taxon>Bacteria</taxon>
        <taxon>Pseudomonadati</taxon>
        <taxon>Bacteroidota</taxon>
        <taxon>Cytophagia</taxon>
        <taxon>Cytophagales</taxon>
        <taxon>Persicobacteraceae</taxon>
        <taxon>Aureibacter</taxon>
    </lineage>
</organism>
<dbReference type="InterPro" id="IPR050188">
    <property type="entry name" value="RluA_PseudoU_synthase"/>
</dbReference>
<evidence type="ECO:0000256" key="1">
    <source>
        <dbReference type="ARBA" id="ARBA00010876"/>
    </source>
</evidence>
<comment type="caution">
    <text evidence="5">The sequence shown here is derived from an EMBL/GenBank/DDBJ whole genome shotgun (WGS) entry which is preliminary data.</text>
</comment>
<dbReference type="InterPro" id="IPR006225">
    <property type="entry name" value="PsdUridine_synth_RluC/D"/>
</dbReference>
<feature type="active site" evidence="2">
    <location>
        <position position="134"/>
    </location>
</feature>
<proteinExistence type="inferred from homology"/>